<sequence length="61" mass="6464">MESPDGNNAGDGAICPLGHYCPTGSKTYTPCQNGTYTNTLGQATCHTCEEGKVFLEFVMSD</sequence>
<dbReference type="Gene3D" id="2.10.50.10">
    <property type="entry name" value="Tumor Necrosis Factor Receptor, subunit A, domain 2"/>
    <property type="match status" value="1"/>
</dbReference>
<protein>
    <recommendedName>
        <fullName evidence="3">Tyrosine-protein kinase ephrin type A/B receptor-like domain-containing protein</fullName>
    </recommendedName>
</protein>
<dbReference type="InterPro" id="IPR009030">
    <property type="entry name" value="Growth_fac_rcpt_cys_sf"/>
</dbReference>
<proteinExistence type="predicted"/>
<evidence type="ECO:0000313" key="2">
    <source>
        <dbReference type="Proteomes" id="UP000828390"/>
    </source>
</evidence>
<comment type="caution">
    <text evidence="1">The sequence shown here is derived from an EMBL/GenBank/DDBJ whole genome shotgun (WGS) entry which is preliminary data.</text>
</comment>
<organism evidence="1 2">
    <name type="scientific">Dreissena polymorpha</name>
    <name type="common">Zebra mussel</name>
    <name type="synonym">Mytilus polymorpha</name>
    <dbReference type="NCBI Taxonomy" id="45954"/>
    <lineage>
        <taxon>Eukaryota</taxon>
        <taxon>Metazoa</taxon>
        <taxon>Spiralia</taxon>
        <taxon>Lophotrochozoa</taxon>
        <taxon>Mollusca</taxon>
        <taxon>Bivalvia</taxon>
        <taxon>Autobranchia</taxon>
        <taxon>Heteroconchia</taxon>
        <taxon>Euheterodonta</taxon>
        <taxon>Imparidentia</taxon>
        <taxon>Neoheterodontei</taxon>
        <taxon>Myida</taxon>
        <taxon>Dreissenoidea</taxon>
        <taxon>Dreissenidae</taxon>
        <taxon>Dreissena</taxon>
    </lineage>
</organism>
<reference evidence="1" key="1">
    <citation type="journal article" date="2019" name="bioRxiv">
        <title>The Genome of the Zebra Mussel, Dreissena polymorpha: A Resource for Invasive Species Research.</title>
        <authorList>
            <person name="McCartney M.A."/>
            <person name="Auch B."/>
            <person name="Kono T."/>
            <person name="Mallez S."/>
            <person name="Zhang Y."/>
            <person name="Obille A."/>
            <person name="Becker A."/>
            <person name="Abrahante J.E."/>
            <person name="Garbe J."/>
            <person name="Badalamenti J.P."/>
            <person name="Herman A."/>
            <person name="Mangelson H."/>
            <person name="Liachko I."/>
            <person name="Sullivan S."/>
            <person name="Sone E.D."/>
            <person name="Koren S."/>
            <person name="Silverstein K.A.T."/>
            <person name="Beckman K.B."/>
            <person name="Gohl D.M."/>
        </authorList>
    </citation>
    <scope>NUCLEOTIDE SEQUENCE</scope>
    <source>
        <strain evidence="1">Duluth1</strain>
        <tissue evidence="1">Whole animal</tissue>
    </source>
</reference>
<keyword evidence="2" id="KW-1185">Reference proteome</keyword>
<dbReference type="SUPFAM" id="SSF57184">
    <property type="entry name" value="Growth factor receptor domain"/>
    <property type="match status" value="1"/>
</dbReference>
<evidence type="ECO:0008006" key="3">
    <source>
        <dbReference type="Google" id="ProtNLM"/>
    </source>
</evidence>
<name>A0A9D4DKF3_DREPO</name>
<dbReference type="EMBL" id="JAIWYP010000010">
    <property type="protein sequence ID" value="KAH3750573.1"/>
    <property type="molecule type" value="Genomic_DNA"/>
</dbReference>
<accession>A0A9D4DKF3</accession>
<reference evidence="1" key="2">
    <citation type="submission" date="2020-11" db="EMBL/GenBank/DDBJ databases">
        <authorList>
            <person name="McCartney M.A."/>
            <person name="Auch B."/>
            <person name="Kono T."/>
            <person name="Mallez S."/>
            <person name="Becker A."/>
            <person name="Gohl D.M."/>
            <person name="Silverstein K.A.T."/>
            <person name="Koren S."/>
            <person name="Bechman K.B."/>
            <person name="Herman A."/>
            <person name="Abrahante J.E."/>
            <person name="Garbe J."/>
        </authorList>
    </citation>
    <scope>NUCLEOTIDE SEQUENCE</scope>
    <source>
        <strain evidence="1">Duluth1</strain>
        <tissue evidence="1">Whole animal</tissue>
    </source>
</reference>
<evidence type="ECO:0000313" key="1">
    <source>
        <dbReference type="EMBL" id="KAH3750573.1"/>
    </source>
</evidence>
<dbReference type="AlphaFoldDB" id="A0A9D4DKF3"/>
<gene>
    <name evidence="1" type="ORF">DPMN_185100</name>
</gene>
<dbReference type="Proteomes" id="UP000828390">
    <property type="component" value="Unassembled WGS sequence"/>
</dbReference>